<comment type="caution">
    <text evidence="1">The sequence shown here is derived from an EMBL/GenBank/DDBJ whole genome shotgun (WGS) entry which is preliminary data.</text>
</comment>
<organism evidence="1 2">
    <name type="scientific">Streptomyces rishiriensis</name>
    <dbReference type="NCBI Taxonomy" id="68264"/>
    <lineage>
        <taxon>Bacteria</taxon>
        <taxon>Bacillati</taxon>
        <taxon>Actinomycetota</taxon>
        <taxon>Actinomycetes</taxon>
        <taxon>Kitasatosporales</taxon>
        <taxon>Streptomycetaceae</taxon>
        <taxon>Streptomyces</taxon>
    </lineage>
</organism>
<sequence>MHWDWDLRVIFYPKSHPVLGMPDCVVNGCVRGARFGRPLCMGCEAIWKKSGQSIEDFIKVAKGRMLGVRQQPCQVPECQRPWKTSSVALCDAHHRQRVDTLRLPLEEFLRHPAVKPRESLGECEVEVCYRQR</sequence>
<evidence type="ECO:0000313" key="2">
    <source>
        <dbReference type="Proteomes" id="UP001230654"/>
    </source>
</evidence>
<dbReference type="EMBL" id="JAUSWV010000001">
    <property type="protein sequence ID" value="MDQ0578118.1"/>
    <property type="molecule type" value="Genomic_DNA"/>
</dbReference>
<accession>A0ABU0NG93</accession>
<proteinExistence type="predicted"/>
<keyword evidence="2" id="KW-1185">Reference proteome</keyword>
<dbReference type="Proteomes" id="UP001230654">
    <property type="component" value="Unassembled WGS sequence"/>
</dbReference>
<evidence type="ECO:0000313" key="1">
    <source>
        <dbReference type="EMBL" id="MDQ0578118.1"/>
    </source>
</evidence>
<gene>
    <name evidence="1" type="ORF">QF030_000296</name>
</gene>
<name>A0ABU0NG93_STRRH</name>
<dbReference type="RefSeq" id="WP_307160786.1">
    <property type="nucleotide sequence ID" value="NZ_JAUSWV010000001.1"/>
</dbReference>
<protein>
    <submittedName>
        <fullName evidence="1">Uncharacterized protein</fullName>
    </submittedName>
</protein>
<reference evidence="1 2" key="1">
    <citation type="submission" date="2023-07" db="EMBL/GenBank/DDBJ databases">
        <title>Comparative genomics of wheat-associated soil bacteria to identify genetic determinants of phenazine resistance.</title>
        <authorList>
            <person name="Mouncey N."/>
        </authorList>
    </citation>
    <scope>NUCLEOTIDE SEQUENCE [LARGE SCALE GENOMIC DNA]</scope>
    <source>
        <strain evidence="1 2">B2I6</strain>
    </source>
</reference>